<dbReference type="RefSeq" id="WP_203386954.1">
    <property type="nucleotide sequence ID" value="NZ_CP064781.1"/>
</dbReference>
<dbReference type="InterPro" id="IPR031982">
    <property type="entry name" value="PilE-like"/>
</dbReference>
<name>A0A974SND6_9RHOO</name>
<keyword evidence="3" id="KW-0472">Membrane</keyword>
<dbReference type="PANTHER" id="PTHR30093">
    <property type="entry name" value="GENERAL SECRETION PATHWAY PROTEIN G"/>
    <property type="match status" value="1"/>
</dbReference>
<dbReference type="PRINTS" id="PR00813">
    <property type="entry name" value="BCTERIALGSPG"/>
</dbReference>
<dbReference type="PROSITE" id="PS00409">
    <property type="entry name" value="PROKAR_NTER_METHYL"/>
    <property type="match status" value="1"/>
</dbReference>
<dbReference type="GO" id="GO:0043683">
    <property type="term" value="P:type IV pilus assembly"/>
    <property type="evidence" value="ECO:0007669"/>
    <property type="project" value="InterPro"/>
</dbReference>
<keyword evidence="2" id="KW-0488">Methylation</keyword>
<dbReference type="EMBL" id="CP064781">
    <property type="protein sequence ID" value="QRJ63427.1"/>
    <property type="molecule type" value="Genomic_DNA"/>
</dbReference>
<dbReference type="InterPro" id="IPR045584">
    <property type="entry name" value="Pilin-like"/>
</dbReference>
<evidence type="ECO:0000256" key="3">
    <source>
        <dbReference type="SAM" id="Phobius"/>
    </source>
</evidence>
<dbReference type="Pfam" id="PF07963">
    <property type="entry name" value="N_methyl"/>
    <property type="match status" value="1"/>
</dbReference>
<sequence length="153" mass="16105">MTRARGFSLIELIIVVAIIGILAAIAIPQYDDYVRRAALQEAFANLADFRVKLEQFYQDNRAYGSVGEATPCGHDGTANRINFALANTKFTYTCALTGAAGSQNQAYLLTATGSGGAAAGHTFTLNNANGKATTLFKSAVVAKSCWLVSGGEC</sequence>
<evidence type="ECO:0000256" key="1">
    <source>
        <dbReference type="ARBA" id="ARBA00005233"/>
    </source>
</evidence>
<dbReference type="Gene3D" id="3.30.700.10">
    <property type="entry name" value="Glycoprotein, Type 4 Pilin"/>
    <property type="match status" value="1"/>
</dbReference>
<dbReference type="AlphaFoldDB" id="A0A974SND6"/>
<feature type="transmembrane region" description="Helical" evidence="3">
    <location>
        <begin position="6"/>
        <end position="27"/>
    </location>
</feature>
<keyword evidence="5" id="KW-1185">Reference proteome</keyword>
<dbReference type="NCBIfam" id="TIGR02532">
    <property type="entry name" value="IV_pilin_GFxxxE"/>
    <property type="match status" value="1"/>
</dbReference>
<dbReference type="GO" id="GO:0015628">
    <property type="term" value="P:protein secretion by the type II secretion system"/>
    <property type="evidence" value="ECO:0007669"/>
    <property type="project" value="InterPro"/>
</dbReference>
<reference evidence="4" key="1">
    <citation type="submission" date="2020-11" db="EMBL/GenBank/DDBJ databases">
        <title>Azospira restricta DSM 18626 genome sequence.</title>
        <authorList>
            <person name="Moe W.M."/>
        </authorList>
    </citation>
    <scope>NUCLEOTIDE SEQUENCE</scope>
    <source>
        <strain evidence="4">DSM 18626</strain>
    </source>
</reference>
<evidence type="ECO:0000313" key="5">
    <source>
        <dbReference type="Proteomes" id="UP000663444"/>
    </source>
</evidence>
<dbReference type="InterPro" id="IPR000983">
    <property type="entry name" value="Bac_GSPG_pilin"/>
</dbReference>
<dbReference type="KEGG" id="ares:IWH25_17050"/>
<comment type="similarity">
    <text evidence="1">Belongs to the N-Me-Phe pilin family.</text>
</comment>
<evidence type="ECO:0000313" key="4">
    <source>
        <dbReference type="EMBL" id="QRJ63427.1"/>
    </source>
</evidence>
<dbReference type="SUPFAM" id="SSF54523">
    <property type="entry name" value="Pili subunits"/>
    <property type="match status" value="1"/>
</dbReference>
<keyword evidence="3" id="KW-0812">Transmembrane</keyword>
<evidence type="ECO:0000256" key="2">
    <source>
        <dbReference type="ARBA" id="ARBA00022481"/>
    </source>
</evidence>
<dbReference type="InterPro" id="IPR012902">
    <property type="entry name" value="N_methyl_site"/>
</dbReference>
<dbReference type="GO" id="GO:0015627">
    <property type="term" value="C:type II protein secretion system complex"/>
    <property type="evidence" value="ECO:0007669"/>
    <property type="project" value="InterPro"/>
</dbReference>
<keyword evidence="3" id="KW-1133">Transmembrane helix</keyword>
<dbReference type="Proteomes" id="UP000663444">
    <property type="component" value="Chromosome"/>
</dbReference>
<organism evidence="4 5">
    <name type="scientific">Azospira restricta</name>
    <dbReference type="NCBI Taxonomy" id="404405"/>
    <lineage>
        <taxon>Bacteria</taxon>
        <taxon>Pseudomonadati</taxon>
        <taxon>Pseudomonadota</taxon>
        <taxon>Betaproteobacteria</taxon>
        <taxon>Rhodocyclales</taxon>
        <taxon>Rhodocyclaceae</taxon>
        <taxon>Azospira</taxon>
    </lineage>
</organism>
<dbReference type="PANTHER" id="PTHR30093:SF34">
    <property type="entry name" value="PREPILIN PEPTIDASE-DEPENDENT PROTEIN D"/>
    <property type="match status" value="1"/>
</dbReference>
<accession>A0A974SND6</accession>
<gene>
    <name evidence="4" type="ORF">IWH25_17050</name>
</gene>
<proteinExistence type="inferred from homology"/>
<dbReference type="Pfam" id="PF16732">
    <property type="entry name" value="ComP_DUS"/>
    <property type="match status" value="1"/>
</dbReference>
<protein>
    <submittedName>
        <fullName evidence="4">Prepilin-type N-terminal cleavage/methylation domain-containing protein</fullName>
    </submittedName>
</protein>